<dbReference type="InterPro" id="IPR053866">
    <property type="entry name" value="PhyR_sigma2"/>
</dbReference>
<organism evidence="4 5">
    <name type="scientific">Dongia sedimenti</name>
    <dbReference type="NCBI Taxonomy" id="3064282"/>
    <lineage>
        <taxon>Bacteria</taxon>
        <taxon>Pseudomonadati</taxon>
        <taxon>Pseudomonadota</taxon>
        <taxon>Alphaproteobacteria</taxon>
        <taxon>Rhodospirillales</taxon>
        <taxon>Dongiaceae</taxon>
        <taxon>Dongia</taxon>
    </lineage>
</organism>
<gene>
    <name evidence="4" type="ORF">Q8A70_25980</name>
</gene>
<comment type="caution">
    <text evidence="4">The sequence shown here is derived from an EMBL/GenBank/DDBJ whole genome shotgun (WGS) entry which is preliminary data.</text>
</comment>
<dbReference type="CDD" id="cd17540">
    <property type="entry name" value="REC_PhyR"/>
    <property type="match status" value="1"/>
</dbReference>
<dbReference type="Gene3D" id="1.10.1740.10">
    <property type="match status" value="1"/>
</dbReference>
<dbReference type="PROSITE" id="PS50110">
    <property type="entry name" value="RESPONSE_REGULATORY"/>
    <property type="match status" value="1"/>
</dbReference>
<dbReference type="Proteomes" id="UP001230156">
    <property type="component" value="Unassembled WGS sequence"/>
</dbReference>
<dbReference type="NCBIfam" id="NF006623">
    <property type="entry name" value="PRK09191.1"/>
    <property type="match status" value="1"/>
</dbReference>
<dbReference type="InterPro" id="IPR011006">
    <property type="entry name" value="CheY-like_superfamily"/>
</dbReference>
<dbReference type="Pfam" id="PF22233">
    <property type="entry name" value="PhyR_sigma-like"/>
    <property type="match status" value="1"/>
</dbReference>
<dbReference type="Pfam" id="PF00072">
    <property type="entry name" value="Response_reg"/>
    <property type="match status" value="1"/>
</dbReference>
<dbReference type="Gene3D" id="1.10.10.10">
    <property type="entry name" value="Winged helix-like DNA-binding domain superfamily/Winged helix DNA-binding domain"/>
    <property type="match status" value="1"/>
</dbReference>
<name>A0ABU0YTW6_9PROT</name>
<evidence type="ECO:0000313" key="4">
    <source>
        <dbReference type="EMBL" id="MDQ7251163.1"/>
    </source>
</evidence>
<dbReference type="InterPro" id="IPR050595">
    <property type="entry name" value="Bact_response_regulator"/>
</dbReference>
<dbReference type="InterPro" id="IPR001789">
    <property type="entry name" value="Sig_transdc_resp-reg_receiver"/>
</dbReference>
<dbReference type="InterPro" id="IPR013324">
    <property type="entry name" value="RNA_pol_sigma_r3/r4-like"/>
</dbReference>
<keyword evidence="1 2" id="KW-0597">Phosphoprotein</keyword>
<reference evidence="5" key="1">
    <citation type="submission" date="2023-08" db="EMBL/GenBank/DDBJ databases">
        <title>Rhodospirillaceae gen. nov., a novel taxon isolated from the Yangtze River Yuezi River estuary sludge.</title>
        <authorList>
            <person name="Ruan L."/>
        </authorList>
    </citation>
    <scope>NUCLEOTIDE SEQUENCE [LARGE SCALE GENOMIC DNA]</scope>
    <source>
        <strain evidence="5">R-7</strain>
    </source>
</reference>
<dbReference type="Gene3D" id="3.40.50.2300">
    <property type="match status" value="1"/>
</dbReference>
<feature type="domain" description="Response regulatory" evidence="3">
    <location>
        <begin position="145"/>
        <end position="258"/>
    </location>
</feature>
<dbReference type="Pfam" id="PF22029">
    <property type="entry name" value="PhyR_sigma2"/>
    <property type="match status" value="1"/>
</dbReference>
<evidence type="ECO:0000256" key="2">
    <source>
        <dbReference type="PROSITE-ProRule" id="PRU00169"/>
    </source>
</evidence>
<accession>A0ABU0YTW6</accession>
<dbReference type="RefSeq" id="WP_379961259.1">
    <property type="nucleotide sequence ID" value="NZ_JAUYVI010000009.1"/>
</dbReference>
<feature type="modified residue" description="4-aspartylphosphate" evidence="2">
    <location>
        <position position="195"/>
    </location>
</feature>
<dbReference type="PANTHER" id="PTHR44591">
    <property type="entry name" value="STRESS RESPONSE REGULATOR PROTEIN 1"/>
    <property type="match status" value="1"/>
</dbReference>
<evidence type="ECO:0000313" key="5">
    <source>
        <dbReference type="Proteomes" id="UP001230156"/>
    </source>
</evidence>
<sequence length="272" mass="29209">MSDVTEQLLTIIPYLRRYARALVGDQAVGDTYVRICLETLVQEPGRVRSGPDARVQLFSLFHEVLSRTGVRDSASDALDPGELTDLTVESRLQALPPAERQALLLTTLEGFSVDQAAEILKVPEATASALVADAWSMVNQQMATTILIIEDEPVIALDIAGLVNDMGHSVVGVAASQSEAVQIARKAQPGLVLADIDLGAGGSGLTAVKSILQSMTVPVIFVTAYPERLLTGERPEPTYLVTKPFEPDTLKVTISQALSFFGTRPQETRQAV</sequence>
<dbReference type="SUPFAM" id="SSF88659">
    <property type="entry name" value="Sigma3 and sigma4 domains of RNA polymerase sigma factors"/>
    <property type="match status" value="1"/>
</dbReference>
<proteinExistence type="predicted"/>
<dbReference type="EMBL" id="JAUYVI010000009">
    <property type="protein sequence ID" value="MDQ7251163.1"/>
    <property type="molecule type" value="Genomic_DNA"/>
</dbReference>
<protein>
    <submittedName>
        <fullName evidence="4">Response regulator</fullName>
    </submittedName>
</protein>
<evidence type="ECO:0000256" key="1">
    <source>
        <dbReference type="ARBA" id="ARBA00022553"/>
    </source>
</evidence>
<keyword evidence="5" id="KW-1185">Reference proteome</keyword>
<dbReference type="PANTHER" id="PTHR44591:SF20">
    <property type="entry name" value="PROTEIN PILH"/>
    <property type="match status" value="1"/>
</dbReference>
<dbReference type="InterPro" id="IPR053867">
    <property type="entry name" value="PhyR_sigma4"/>
</dbReference>
<dbReference type="SMART" id="SM00448">
    <property type="entry name" value="REC"/>
    <property type="match status" value="1"/>
</dbReference>
<evidence type="ECO:0000259" key="3">
    <source>
        <dbReference type="PROSITE" id="PS50110"/>
    </source>
</evidence>
<dbReference type="SUPFAM" id="SSF52172">
    <property type="entry name" value="CheY-like"/>
    <property type="match status" value="1"/>
</dbReference>
<dbReference type="InterPro" id="IPR036388">
    <property type="entry name" value="WH-like_DNA-bd_sf"/>
</dbReference>